<dbReference type="GO" id="GO:0008677">
    <property type="term" value="F:2-dehydropantoate 2-reductase activity"/>
    <property type="evidence" value="ECO:0007669"/>
    <property type="project" value="UniProtKB-EC"/>
</dbReference>
<dbReference type="RefSeq" id="WP_184234297.1">
    <property type="nucleotide sequence ID" value="NZ_JACHMJ010000001.1"/>
</dbReference>
<keyword evidence="15" id="KW-1185">Reference proteome</keyword>
<dbReference type="NCBIfam" id="TIGR00745">
    <property type="entry name" value="apbA_panE"/>
    <property type="match status" value="1"/>
</dbReference>
<evidence type="ECO:0000256" key="4">
    <source>
        <dbReference type="ARBA" id="ARBA00013014"/>
    </source>
</evidence>
<comment type="function">
    <text evidence="1 11">Catalyzes the NADPH-dependent reduction of ketopantoate into pantoic acid.</text>
</comment>
<evidence type="ECO:0000256" key="10">
    <source>
        <dbReference type="ARBA" id="ARBA00048793"/>
    </source>
</evidence>
<comment type="pathway">
    <text evidence="2 11">Cofactor biosynthesis; (R)-pantothenate biosynthesis; (R)-pantoate from 3-methyl-2-oxobutanoate: step 2/2.</text>
</comment>
<evidence type="ECO:0000256" key="8">
    <source>
        <dbReference type="ARBA" id="ARBA00023002"/>
    </source>
</evidence>
<dbReference type="Pfam" id="PF02558">
    <property type="entry name" value="ApbA"/>
    <property type="match status" value="1"/>
</dbReference>
<proteinExistence type="inferred from homology"/>
<evidence type="ECO:0000256" key="11">
    <source>
        <dbReference type="RuleBase" id="RU362068"/>
    </source>
</evidence>
<dbReference type="InterPro" id="IPR003710">
    <property type="entry name" value="ApbA"/>
</dbReference>
<dbReference type="UniPathway" id="UPA00028">
    <property type="reaction ID" value="UER00004"/>
</dbReference>
<dbReference type="Pfam" id="PF08546">
    <property type="entry name" value="ApbA_C"/>
    <property type="match status" value="1"/>
</dbReference>
<keyword evidence="8 11" id="KW-0560">Oxidoreductase</keyword>
<dbReference type="GO" id="GO:0005737">
    <property type="term" value="C:cytoplasm"/>
    <property type="evidence" value="ECO:0007669"/>
    <property type="project" value="TreeGrafter"/>
</dbReference>
<evidence type="ECO:0000313" key="15">
    <source>
        <dbReference type="Proteomes" id="UP000536685"/>
    </source>
</evidence>
<evidence type="ECO:0000256" key="9">
    <source>
        <dbReference type="ARBA" id="ARBA00032024"/>
    </source>
</evidence>
<organism evidence="14 15">
    <name type="scientific">Conyzicola lurida</name>
    <dbReference type="NCBI Taxonomy" id="1172621"/>
    <lineage>
        <taxon>Bacteria</taxon>
        <taxon>Bacillati</taxon>
        <taxon>Actinomycetota</taxon>
        <taxon>Actinomycetes</taxon>
        <taxon>Micrococcales</taxon>
        <taxon>Microbacteriaceae</taxon>
        <taxon>Conyzicola</taxon>
    </lineage>
</organism>
<dbReference type="SUPFAM" id="SSF48179">
    <property type="entry name" value="6-phosphogluconate dehydrogenase C-terminal domain-like"/>
    <property type="match status" value="1"/>
</dbReference>
<dbReference type="InterPro" id="IPR050838">
    <property type="entry name" value="Ketopantoate_reductase"/>
</dbReference>
<dbReference type="EMBL" id="JACHMJ010000001">
    <property type="protein sequence ID" value="MBB5842729.1"/>
    <property type="molecule type" value="Genomic_DNA"/>
</dbReference>
<dbReference type="GO" id="GO:0015940">
    <property type="term" value="P:pantothenate biosynthetic process"/>
    <property type="evidence" value="ECO:0007669"/>
    <property type="project" value="UniProtKB-UniPathway"/>
</dbReference>
<evidence type="ECO:0000256" key="6">
    <source>
        <dbReference type="ARBA" id="ARBA00022655"/>
    </source>
</evidence>
<evidence type="ECO:0000259" key="13">
    <source>
        <dbReference type="Pfam" id="PF08546"/>
    </source>
</evidence>
<dbReference type="AlphaFoldDB" id="A0A841AMS4"/>
<dbReference type="InterPro" id="IPR036291">
    <property type="entry name" value="NAD(P)-bd_dom_sf"/>
</dbReference>
<evidence type="ECO:0000259" key="12">
    <source>
        <dbReference type="Pfam" id="PF02558"/>
    </source>
</evidence>
<dbReference type="InterPro" id="IPR013752">
    <property type="entry name" value="KPA_reductase"/>
</dbReference>
<evidence type="ECO:0000256" key="2">
    <source>
        <dbReference type="ARBA" id="ARBA00004994"/>
    </source>
</evidence>
<dbReference type="Gene3D" id="1.10.1040.10">
    <property type="entry name" value="N-(1-d-carboxylethyl)-l-norvaline Dehydrogenase, domain 2"/>
    <property type="match status" value="1"/>
</dbReference>
<dbReference type="PANTHER" id="PTHR43765">
    <property type="entry name" value="2-DEHYDROPANTOATE 2-REDUCTASE-RELATED"/>
    <property type="match status" value="1"/>
</dbReference>
<name>A0A841AMS4_9MICO</name>
<dbReference type="Proteomes" id="UP000536685">
    <property type="component" value="Unassembled WGS sequence"/>
</dbReference>
<evidence type="ECO:0000256" key="3">
    <source>
        <dbReference type="ARBA" id="ARBA00007870"/>
    </source>
</evidence>
<keyword evidence="6 11" id="KW-0566">Pantothenate biosynthesis</keyword>
<sequence>MRIAVIGAGAVGGAMAALLHRGGHEIEVTARGAHLDAIRESGIRLGGAWGSHVAPVAAGEVLTVAPELVIVTTKAQDAAAAITANLSVIGEAPILVVQNGLDGIAIARLAAPLSPVVGGLAMFAASFLSPGEVTITTANPTFLGGDDAAVVKAVAKVLGAVMPVTRVDDFAGAQWTKLVVNQINALPAVTGLSVQDTIAHRGLRRVLTTSMRESVDVANALGVRFASLGGLGRARLGLFSALPIGAAEALPRLMRRRMGTTPNPGSTLQSLRRGQPTEVDYLNGAVVAAGLRAGVPTPVNALIVRLVHEVEASKAFLVPEVVVARVATASE</sequence>
<dbReference type="Gene3D" id="3.40.50.720">
    <property type="entry name" value="NAD(P)-binding Rossmann-like Domain"/>
    <property type="match status" value="1"/>
</dbReference>
<dbReference type="InterPro" id="IPR013328">
    <property type="entry name" value="6PGD_dom2"/>
</dbReference>
<keyword evidence="7 11" id="KW-0521">NADP</keyword>
<protein>
    <recommendedName>
        <fullName evidence="5 11">2-dehydropantoate 2-reductase</fullName>
        <ecNumber evidence="4 11">1.1.1.169</ecNumber>
    </recommendedName>
    <alternativeName>
        <fullName evidence="9 11">Ketopantoate reductase</fullName>
    </alternativeName>
</protein>
<dbReference type="InterPro" id="IPR013332">
    <property type="entry name" value="KPR_N"/>
</dbReference>
<evidence type="ECO:0000256" key="1">
    <source>
        <dbReference type="ARBA" id="ARBA00002919"/>
    </source>
</evidence>
<dbReference type="EC" id="1.1.1.169" evidence="4 11"/>
<evidence type="ECO:0000313" key="14">
    <source>
        <dbReference type="EMBL" id="MBB5842729.1"/>
    </source>
</evidence>
<evidence type="ECO:0000256" key="5">
    <source>
        <dbReference type="ARBA" id="ARBA00019465"/>
    </source>
</evidence>
<reference evidence="14 15" key="1">
    <citation type="submission" date="2020-08" db="EMBL/GenBank/DDBJ databases">
        <title>Sequencing the genomes of 1000 actinobacteria strains.</title>
        <authorList>
            <person name="Klenk H.-P."/>
        </authorList>
    </citation>
    <scope>NUCLEOTIDE SEQUENCE [LARGE SCALE GENOMIC DNA]</scope>
    <source>
        <strain evidence="14 15">DSM 105784</strain>
    </source>
</reference>
<dbReference type="SUPFAM" id="SSF51735">
    <property type="entry name" value="NAD(P)-binding Rossmann-fold domains"/>
    <property type="match status" value="1"/>
</dbReference>
<dbReference type="InterPro" id="IPR008927">
    <property type="entry name" value="6-PGluconate_DH-like_C_sf"/>
</dbReference>
<comment type="catalytic activity">
    <reaction evidence="10 11">
        <text>(R)-pantoate + NADP(+) = 2-dehydropantoate + NADPH + H(+)</text>
        <dbReference type="Rhea" id="RHEA:16233"/>
        <dbReference type="ChEBI" id="CHEBI:11561"/>
        <dbReference type="ChEBI" id="CHEBI:15378"/>
        <dbReference type="ChEBI" id="CHEBI:15980"/>
        <dbReference type="ChEBI" id="CHEBI:57783"/>
        <dbReference type="ChEBI" id="CHEBI:58349"/>
        <dbReference type="EC" id="1.1.1.169"/>
    </reaction>
</comment>
<dbReference type="GO" id="GO:0050661">
    <property type="term" value="F:NADP binding"/>
    <property type="evidence" value="ECO:0007669"/>
    <property type="project" value="TreeGrafter"/>
</dbReference>
<accession>A0A841AMS4</accession>
<feature type="domain" description="Ketopantoate reductase C-terminal" evidence="13">
    <location>
        <begin position="169"/>
        <end position="311"/>
    </location>
</feature>
<gene>
    <name evidence="14" type="ORF">HD599_001052</name>
</gene>
<comment type="caution">
    <text evidence="14">The sequence shown here is derived from an EMBL/GenBank/DDBJ whole genome shotgun (WGS) entry which is preliminary data.</text>
</comment>
<feature type="domain" description="Ketopantoate reductase N-terminal" evidence="12">
    <location>
        <begin position="3"/>
        <end position="144"/>
    </location>
</feature>
<evidence type="ECO:0000256" key="7">
    <source>
        <dbReference type="ARBA" id="ARBA00022857"/>
    </source>
</evidence>
<dbReference type="PANTHER" id="PTHR43765:SF2">
    <property type="entry name" value="2-DEHYDROPANTOATE 2-REDUCTASE"/>
    <property type="match status" value="1"/>
</dbReference>
<comment type="similarity">
    <text evidence="3 11">Belongs to the ketopantoate reductase family.</text>
</comment>